<dbReference type="InterPro" id="IPR050093">
    <property type="entry name" value="ABC_SmlMolc_Importer"/>
</dbReference>
<dbReference type="Proteomes" id="UP000184327">
    <property type="component" value="Unassembled WGS sequence"/>
</dbReference>
<gene>
    <name evidence="6" type="ORF">SAMN02745117_00932</name>
</gene>
<dbReference type="InterPro" id="IPR017871">
    <property type="entry name" value="ABC_transporter-like_CS"/>
</dbReference>
<evidence type="ECO:0000256" key="4">
    <source>
        <dbReference type="ARBA" id="ARBA00022840"/>
    </source>
</evidence>
<evidence type="ECO:0000256" key="1">
    <source>
        <dbReference type="ARBA" id="ARBA00022448"/>
    </source>
</evidence>
<dbReference type="FunFam" id="3.40.50.300:FF:000425">
    <property type="entry name" value="Probable ABC transporter, ATP-binding subunit"/>
    <property type="match status" value="1"/>
</dbReference>
<organism evidence="6 7">
    <name type="scientific">Lampropedia hyalina DSM 16112</name>
    <dbReference type="NCBI Taxonomy" id="1122156"/>
    <lineage>
        <taxon>Bacteria</taxon>
        <taxon>Pseudomonadati</taxon>
        <taxon>Pseudomonadota</taxon>
        <taxon>Betaproteobacteria</taxon>
        <taxon>Burkholderiales</taxon>
        <taxon>Comamonadaceae</taxon>
        <taxon>Lampropedia</taxon>
    </lineage>
</organism>
<accession>A0A1M4WX08</accession>
<dbReference type="PROSITE" id="PS50893">
    <property type="entry name" value="ABC_TRANSPORTER_2"/>
    <property type="match status" value="1"/>
</dbReference>
<dbReference type="PANTHER" id="PTHR42781:SF4">
    <property type="entry name" value="SPERMIDINE_PUTRESCINE IMPORT ATP-BINDING PROTEIN POTA"/>
    <property type="match status" value="1"/>
</dbReference>
<evidence type="ECO:0000313" key="7">
    <source>
        <dbReference type="Proteomes" id="UP000184327"/>
    </source>
</evidence>
<evidence type="ECO:0000256" key="2">
    <source>
        <dbReference type="ARBA" id="ARBA00022475"/>
    </source>
</evidence>
<feature type="domain" description="ABC transporter" evidence="5">
    <location>
        <begin position="16"/>
        <end position="250"/>
    </location>
</feature>
<dbReference type="PANTHER" id="PTHR42781">
    <property type="entry name" value="SPERMIDINE/PUTRESCINE IMPORT ATP-BINDING PROTEIN POTA"/>
    <property type="match status" value="1"/>
</dbReference>
<dbReference type="GO" id="GO:0005524">
    <property type="term" value="F:ATP binding"/>
    <property type="evidence" value="ECO:0007669"/>
    <property type="project" value="UniProtKB-KW"/>
</dbReference>
<keyword evidence="3" id="KW-0547">Nucleotide-binding</keyword>
<dbReference type="AlphaFoldDB" id="A0A1M4WX08"/>
<proteinExistence type="predicted"/>
<dbReference type="GO" id="GO:0016887">
    <property type="term" value="F:ATP hydrolysis activity"/>
    <property type="evidence" value="ECO:0007669"/>
    <property type="project" value="InterPro"/>
</dbReference>
<dbReference type="STRING" id="1122156.SAMN02745117_00932"/>
<keyword evidence="2" id="KW-0472">Membrane</keyword>
<keyword evidence="2" id="KW-1003">Cell membrane</keyword>
<dbReference type="EMBL" id="FQUZ01000008">
    <property type="protein sequence ID" value="SHE85728.1"/>
    <property type="molecule type" value="Genomic_DNA"/>
</dbReference>
<dbReference type="RefSeq" id="WP_073355186.1">
    <property type="nucleotide sequence ID" value="NZ_FQUZ01000008.1"/>
</dbReference>
<keyword evidence="1" id="KW-0813">Transport</keyword>
<protein>
    <submittedName>
        <fullName evidence="6">Iron(III) transport system ATP-binding protein</fullName>
    </submittedName>
</protein>
<keyword evidence="7" id="KW-1185">Reference proteome</keyword>
<dbReference type="InterPro" id="IPR003593">
    <property type="entry name" value="AAA+_ATPase"/>
</dbReference>
<dbReference type="PROSITE" id="PS00211">
    <property type="entry name" value="ABC_TRANSPORTER_1"/>
    <property type="match status" value="1"/>
</dbReference>
<dbReference type="SMART" id="SM00382">
    <property type="entry name" value="AAA"/>
    <property type="match status" value="1"/>
</dbReference>
<dbReference type="InterPro" id="IPR027417">
    <property type="entry name" value="P-loop_NTPase"/>
</dbReference>
<name>A0A1M4WX08_9BURK</name>
<reference evidence="6 7" key="1">
    <citation type="submission" date="2016-11" db="EMBL/GenBank/DDBJ databases">
        <authorList>
            <person name="Jaros S."/>
            <person name="Januszkiewicz K."/>
            <person name="Wedrychowicz H."/>
        </authorList>
    </citation>
    <scope>NUCLEOTIDE SEQUENCE [LARGE SCALE GENOMIC DNA]</scope>
    <source>
        <strain evidence="6 7">DSM 16112</strain>
    </source>
</reference>
<dbReference type="InterPro" id="IPR003439">
    <property type="entry name" value="ABC_transporter-like_ATP-bd"/>
</dbReference>
<dbReference type="Pfam" id="PF00005">
    <property type="entry name" value="ABC_tran"/>
    <property type="match status" value="1"/>
</dbReference>
<evidence type="ECO:0000313" key="6">
    <source>
        <dbReference type="EMBL" id="SHE85728.1"/>
    </source>
</evidence>
<dbReference type="SUPFAM" id="SSF52540">
    <property type="entry name" value="P-loop containing nucleoside triphosphate hydrolases"/>
    <property type="match status" value="1"/>
</dbReference>
<sequence>MTLAEPASHAVSGVALTLRGVRRDYAGVRALQQVDLRLEPGAVLALLGPSGCGKSTLLKLLAGLEAPSDGEIWFGERLVATAHEQQPPQRRQLGMVFQDYALWPHLSVFANVAFPLQMQKVPRGELVQRVQQALQSVGLEHLAQRAPAALSGGQQQRVALARALVARPSLLLFDEPLSNLDRDLRESLSEDIARLLRELGTTAIYVTHDHEEACAVADQVAVMRQGQVEQIASPRDLWNAPASAWVARFLKLGAVLPARRNGQGVWLGEGLPCLAVPGNSAGSGDMDTGELLVPDSAIVLCAPDGSAWQARVHGQQYRSGSYRTTLHLPNGAVLHTDTRQRLAARQAVGLHIDAAQLRWFAASDHTATSGG</sequence>
<dbReference type="GO" id="GO:0015697">
    <property type="term" value="P:quaternary ammonium group transport"/>
    <property type="evidence" value="ECO:0007669"/>
    <property type="project" value="UniProtKB-ARBA"/>
</dbReference>
<dbReference type="OrthoDB" id="5298774at2"/>
<evidence type="ECO:0000256" key="3">
    <source>
        <dbReference type="ARBA" id="ARBA00022741"/>
    </source>
</evidence>
<evidence type="ECO:0000259" key="5">
    <source>
        <dbReference type="PROSITE" id="PS50893"/>
    </source>
</evidence>
<keyword evidence="4 6" id="KW-0067">ATP-binding</keyword>
<dbReference type="Gene3D" id="3.40.50.300">
    <property type="entry name" value="P-loop containing nucleotide triphosphate hydrolases"/>
    <property type="match status" value="1"/>
</dbReference>